<proteinExistence type="inferred from homology"/>
<dbReference type="VEuPathDB" id="FungiDB:HMPREF1541_08723"/>
<accession>W2RJE4</accession>
<dbReference type="InParanoid" id="W2RJE4"/>
<evidence type="ECO:0000313" key="5">
    <source>
        <dbReference type="EMBL" id="ETN36445.1"/>
    </source>
</evidence>
<dbReference type="GO" id="GO:0030688">
    <property type="term" value="C:preribosome, small subunit precursor"/>
    <property type="evidence" value="ECO:0007669"/>
    <property type="project" value="InterPro"/>
</dbReference>
<evidence type="ECO:0000256" key="4">
    <source>
        <dbReference type="SAM" id="MobiDB-lite"/>
    </source>
</evidence>
<dbReference type="GeneID" id="19976062"/>
<dbReference type="OrthoDB" id="2019504at2759"/>
<feature type="compositionally biased region" description="Low complexity" evidence="4">
    <location>
        <begin position="89"/>
        <end position="120"/>
    </location>
</feature>
<name>W2RJE4_CYPE1</name>
<evidence type="ECO:0000256" key="1">
    <source>
        <dbReference type="ARBA" id="ARBA00004123"/>
    </source>
</evidence>
<dbReference type="eggNOG" id="KOG3911">
    <property type="taxonomic scope" value="Eukaryota"/>
</dbReference>
<dbReference type="RefSeq" id="XP_008721263.1">
    <property type="nucleotide sequence ID" value="XM_008723041.1"/>
</dbReference>
<evidence type="ECO:0000256" key="3">
    <source>
        <dbReference type="ARBA" id="ARBA00023242"/>
    </source>
</evidence>
<comment type="subcellular location">
    <subcellularLocation>
        <location evidence="1">Nucleus</location>
    </subcellularLocation>
</comment>
<evidence type="ECO:0000313" key="6">
    <source>
        <dbReference type="Proteomes" id="UP000030752"/>
    </source>
</evidence>
<sequence length="420" mass="45588">MTCTTEQVRLKFTAWPPRAPLDLGQSNPAKDFLKPRTLETNIYSSRLQSAITVQPAQNSLLTEARDSMLDAKRSKITKPASAKAKKAKFSSSSPSVKANAAATSRAATSPSTDATTTSTKTSKKTSKPTNLPPTASERPHSASTTAGMSTTAETPLPPLKDLASSNPALRRQCLSTVISHLDSRPATSPLTNTQALQLWRAFYVALYMHDSKSAISVQNLARTLAGTLRILWGKDGEATAAAAAAGAGVEAEEGKWRHSTTWADAFWGEVAREWAGVDQWRMNKVLMLVRFFVAEAFELALEAAAGSVTEVGEVDEAKKGEQLGQWQDYVADVVALPLETERSMPDGLRMHVLDVWGDELEKVVETGEEAPQKEEDRRKEVANLLVRAAKELSVFRQGEVNVPRNVRARAKEVVEGFGGK</sequence>
<dbReference type="Pfam" id="PF05997">
    <property type="entry name" value="Nop52"/>
    <property type="match status" value="1"/>
</dbReference>
<feature type="region of interest" description="Disordered" evidence="4">
    <location>
        <begin position="71"/>
        <end position="164"/>
    </location>
</feature>
<dbReference type="GO" id="GO:0005634">
    <property type="term" value="C:nucleus"/>
    <property type="evidence" value="ECO:0007669"/>
    <property type="project" value="UniProtKB-SubCell"/>
</dbReference>
<keyword evidence="6" id="KW-1185">Reference proteome</keyword>
<dbReference type="AlphaFoldDB" id="W2RJE4"/>
<dbReference type="HOGENOM" id="CLU_653853_0_0_1"/>
<organism evidence="5 6">
    <name type="scientific">Cyphellophora europaea (strain CBS 101466)</name>
    <name type="common">Phialophora europaea</name>
    <dbReference type="NCBI Taxonomy" id="1220924"/>
    <lineage>
        <taxon>Eukaryota</taxon>
        <taxon>Fungi</taxon>
        <taxon>Dikarya</taxon>
        <taxon>Ascomycota</taxon>
        <taxon>Pezizomycotina</taxon>
        <taxon>Eurotiomycetes</taxon>
        <taxon>Chaetothyriomycetidae</taxon>
        <taxon>Chaetothyriales</taxon>
        <taxon>Cyphellophoraceae</taxon>
        <taxon>Cyphellophora</taxon>
    </lineage>
</organism>
<dbReference type="FunCoup" id="W2RJE4">
    <property type="interactions" value="367"/>
</dbReference>
<keyword evidence="3" id="KW-0539">Nucleus</keyword>
<dbReference type="EMBL" id="KB822725">
    <property type="protein sequence ID" value="ETN36445.1"/>
    <property type="molecule type" value="Genomic_DNA"/>
</dbReference>
<dbReference type="STRING" id="1220924.W2RJE4"/>
<evidence type="ECO:0000256" key="2">
    <source>
        <dbReference type="ARBA" id="ARBA00006374"/>
    </source>
</evidence>
<protein>
    <submittedName>
        <fullName evidence="5">Uncharacterized protein</fullName>
    </submittedName>
</protein>
<dbReference type="Proteomes" id="UP000030752">
    <property type="component" value="Unassembled WGS sequence"/>
</dbReference>
<comment type="similarity">
    <text evidence="2">Belongs to the RRP1 family.</text>
</comment>
<dbReference type="GO" id="GO:0006364">
    <property type="term" value="P:rRNA processing"/>
    <property type="evidence" value="ECO:0007669"/>
    <property type="project" value="InterPro"/>
</dbReference>
<gene>
    <name evidence="5" type="ORF">HMPREF1541_08723</name>
</gene>
<dbReference type="InterPro" id="IPR010301">
    <property type="entry name" value="RRP1"/>
</dbReference>
<reference evidence="5 6" key="1">
    <citation type="submission" date="2013-03" db="EMBL/GenBank/DDBJ databases">
        <title>The Genome Sequence of Phialophora europaea CBS 101466.</title>
        <authorList>
            <consortium name="The Broad Institute Genomics Platform"/>
            <person name="Cuomo C."/>
            <person name="de Hoog S."/>
            <person name="Gorbushina A."/>
            <person name="Walker B."/>
            <person name="Young S.K."/>
            <person name="Zeng Q."/>
            <person name="Gargeya S."/>
            <person name="Fitzgerald M."/>
            <person name="Haas B."/>
            <person name="Abouelleil A."/>
            <person name="Allen A.W."/>
            <person name="Alvarado L."/>
            <person name="Arachchi H.M."/>
            <person name="Berlin A.M."/>
            <person name="Chapman S.B."/>
            <person name="Gainer-Dewar J."/>
            <person name="Goldberg J."/>
            <person name="Griggs A."/>
            <person name="Gujja S."/>
            <person name="Hansen M."/>
            <person name="Howarth C."/>
            <person name="Imamovic A."/>
            <person name="Ireland A."/>
            <person name="Larimer J."/>
            <person name="McCowan C."/>
            <person name="Murphy C."/>
            <person name="Pearson M."/>
            <person name="Poon T.W."/>
            <person name="Priest M."/>
            <person name="Roberts A."/>
            <person name="Saif S."/>
            <person name="Shea T."/>
            <person name="Sisk P."/>
            <person name="Sykes S."/>
            <person name="Wortman J."/>
            <person name="Nusbaum C."/>
            <person name="Birren B."/>
        </authorList>
    </citation>
    <scope>NUCLEOTIDE SEQUENCE [LARGE SCALE GENOMIC DNA]</scope>
    <source>
        <strain evidence="5 6">CBS 101466</strain>
    </source>
</reference>
<feature type="compositionally biased region" description="Low complexity" evidence="4">
    <location>
        <begin position="141"/>
        <end position="154"/>
    </location>
</feature>